<gene>
    <name evidence="4" type="ORF">GGP41_005574</name>
</gene>
<evidence type="ECO:0000313" key="5">
    <source>
        <dbReference type="Proteomes" id="UP000624244"/>
    </source>
</evidence>
<comment type="caution">
    <text evidence="4">The sequence shown here is derived from an EMBL/GenBank/DDBJ whole genome shotgun (WGS) entry which is preliminary data.</text>
</comment>
<dbReference type="InterPro" id="IPR013883">
    <property type="entry name" value="TF_Iwr1_dom"/>
</dbReference>
<organism evidence="4 5">
    <name type="scientific">Cochliobolus sativus</name>
    <name type="common">Common root rot and spot blotch fungus</name>
    <name type="synonym">Bipolaris sorokiniana</name>
    <dbReference type="NCBI Taxonomy" id="45130"/>
    <lineage>
        <taxon>Eukaryota</taxon>
        <taxon>Fungi</taxon>
        <taxon>Dikarya</taxon>
        <taxon>Ascomycota</taxon>
        <taxon>Pezizomycotina</taxon>
        <taxon>Dothideomycetes</taxon>
        <taxon>Pleosporomycetidae</taxon>
        <taxon>Pleosporales</taxon>
        <taxon>Pleosporineae</taxon>
        <taxon>Pleosporaceae</taxon>
        <taxon>Bipolaris</taxon>
    </lineage>
</organism>
<feature type="compositionally biased region" description="Basic and acidic residues" evidence="2">
    <location>
        <begin position="151"/>
        <end position="171"/>
    </location>
</feature>
<feature type="domain" description="Transcription factor Iwr1" evidence="3">
    <location>
        <begin position="222"/>
        <end position="288"/>
    </location>
</feature>
<dbReference type="GO" id="GO:0005737">
    <property type="term" value="C:cytoplasm"/>
    <property type="evidence" value="ECO:0007669"/>
    <property type="project" value="TreeGrafter"/>
</dbReference>
<feature type="compositionally biased region" description="Polar residues" evidence="2">
    <location>
        <begin position="135"/>
        <end position="150"/>
    </location>
</feature>
<feature type="compositionally biased region" description="Acidic residues" evidence="2">
    <location>
        <begin position="309"/>
        <end position="332"/>
    </location>
</feature>
<dbReference type="Proteomes" id="UP000624244">
    <property type="component" value="Unassembled WGS sequence"/>
</dbReference>
<feature type="compositionally biased region" description="Polar residues" evidence="2">
    <location>
        <begin position="1"/>
        <end position="11"/>
    </location>
</feature>
<feature type="region of interest" description="Disordered" evidence="2">
    <location>
        <begin position="58"/>
        <end position="214"/>
    </location>
</feature>
<dbReference type="EMBL" id="WNKQ01000011">
    <property type="protein sequence ID" value="KAF5848177.1"/>
    <property type="molecule type" value="Genomic_DNA"/>
</dbReference>
<feature type="compositionally biased region" description="Acidic residues" evidence="2">
    <location>
        <begin position="252"/>
        <end position="277"/>
    </location>
</feature>
<comment type="similarity">
    <text evidence="1">Belongs to the IWR1/SLC7A6OS family.</text>
</comment>
<reference evidence="4" key="1">
    <citation type="submission" date="2019-11" db="EMBL/GenBank/DDBJ databases">
        <title>Bipolaris sorokiniana Genome sequencing.</title>
        <authorList>
            <person name="Wang H."/>
        </authorList>
    </citation>
    <scope>NUCLEOTIDE SEQUENCE</scope>
</reference>
<evidence type="ECO:0000256" key="2">
    <source>
        <dbReference type="SAM" id="MobiDB-lite"/>
    </source>
</evidence>
<evidence type="ECO:0000259" key="3">
    <source>
        <dbReference type="Pfam" id="PF08574"/>
    </source>
</evidence>
<feature type="compositionally biased region" description="Basic and acidic residues" evidence="2">
    <location>
        <begin position="90"/>
        <end position="102"/>
    </location>
</feature>
<sequence length="353" mass="39876">MSSHMPPQTISVKRKRTEAPVDSLRIDHEVKRQKSQNLDAGFNSEPEVQFFFRRLTKPGDDAHLATAPPTPTAQRRFRLDPVSRIGAKRHFVEEQKSSRDESTLVGGQVQSPASESALDIPSRPRKRPGAGSALRNASKSSIQRQVQVSEPSEKDVRNLEAFSKEVEKIDNLKIPLPSTSPSKYKPKAPAKRFAERHPEKAAALSSHDNEATDVDAMDVDSEYVYDHYVREPVLPDAPAPTGSVGLLVIGEEDADWWDNEEGSDREFDTDDEDENAEDYYANDYPEDEMSDDDEFDRNLYKSKYRHGSDEEEYDVERDEGDSALASGEDEDDLHFKMTVPKAQRVGYWGMKDE</sequence>
<feature type="compositionally biased region" description="Acidic residues" evidence="2">
    <location>
        <begin position="284"/>
        <end position="295"/>
    </location>
</feature>
<dbReference type="InterPro" id="IPR040150">
    <property type="entry name" value="Iwr1"/>
</dbReference>
<dbReference type="Pfam" id="PF08574">
    <property type="entry name" value="Iwr1"/>
    <property type="match status" value="1"/>
</dbReference>
<dbReference type="GO" id="GO:0006606">
    <property type="term" value="P:protein import into nucleus"/>
    <property type="evidence" value="ECO:0007669"/>
    <property type="project" value="InterPro"/>
</dbReference>
<dbReference type="AlphaFoldDB" id="A0A8H6DU63"/>
<evidence type="ECO:0000313" key="4">
    <source>
        <dbReference type="EMBL" id="KAF5848177.1"/>
    </source>
</evidence>
<protein>
    <recommendedName>
        <fullName evidence="3">Transcription factor Iwr1 domain-containing protein</fullName>
    </recommendedName>
</protein>
<name>A0A8H6DU63_COCSA</name>
<feature type="region of interest" description="Disordered" evidence="2">
    <location>
        <begin position="1"/>
        <end position="22"/>
    </location>
</feature>
<dbReference type="PANTHER" id="PTHR28063">
    <property type="entry name" value="RNA POLYMERASE II NUCLEAR LOCALIZATION PROTEIN IWR1"/>
    <property type="match status" value="1"/>
</dbReference>
<proteinExistence type="inferred from homology"/>
<dbReference type="PANTHER" id="PTHR28063:SF1">
    <property type="entry name" value="RNA POLYMERASE II NUCLEAR LOCALIZATION PROTEIN IWR1"/>
    <property type="match status" value="1"/>
</dbReference>
<evidence type="ECO:0000256" key="1">
    <source>
        <dbReference type="ARBA" id="ARBA00010218"/>
    </source>
</evidence>
<accession>A0A8H6DU63</accession>
<feature type="region of interest" description="Disordered" evidence="2">
    <location>
        <begin position="252"/>
        <end position="334"/>
    </location>
</feature>